<keyword evidence="2" id="KW-1185">Reference proteome</keyword>
<name>A0A9D4F7Z2_DREPO</name>
<reference evidence="1" key="2">
    <citation type="submission" date="2020-11" db="EMBL/GenBank/DDBJ databases">
        <authorList>
            <person name="McCartney M.A."/>
            <person name="Auch B."/>
            <person name="Kono T."/>
            <person name="Mallez S."/>
            <person name="Becker A."/>
            <person name="Gohl D.M."/>
            <person name="Silverstein K.A.T."/>
            <person name="Koren S."/>
            <person name="Bechman K.B."/>
            <person name="Herman A."/>
            <person name="Abrahante J.E."/>
            <person name="Garbe J."/>
        </authorList>
    </citation>
    <scope>NUCLEOTIDE SEQUENCE</scope>
    <source>
        <strain evidence="1">Duluth1</strain>
        <tissue evidence="1">Whole animal</tissue>
    </source>
</reference>
<organism evidence="1 2">
    <name type="scientific">Dreissena polymorpha</name>
    <name type="common">Zebra mussel</name>
    <name type="synonym">Mytilus polymorpha</name>
    <dbReference type="NCBI Taxonomy" id="45954"/>
    <lineage>
        <taxon>Eukaryota</taxon>
        <taxon>Metazoa</taxon>
        <taxon>Spiralia</taxon>
        <taxon>Lophotrochozoa</taxon>
        <taxon>Mollusca</taxon>
        <taxon>Bivalvia</taxon>
        <taxon>Autobranchia</taxon>
        <taxon>Heteroconchia</taxon>
        <taxon>Euheterodonta</taxon>
        <taxon>Imparidentia</taxon>
        <taxon>Neoheterodontei</taxon>
        <taxon>Myida</taxon>
        <taxon>Dreissenoidea</taxon>
        <taxon>Dreissenidae</taxon>
        <taxon>Dreissena</taxon>
    </lineage>
</organism>
<dbReference type="AlphaFoldDB" id="A0A9D4F7Z2"/>
<accession>A0A9D4F7Z2</accession>
<gene>
    <name evidence="1" type="ORF">DPMN_145083</name>
</gene>
<proteinExistence type="predicted"/>
<reference evidence="1" key="1">
    <citation type="journal article" date="2019" name="bioRxiv">
        <title>The Genome of the Zebra Mussel, Dreissena polymorpha: A Resource for Invasive Species Research.</title>
        <authorList>
            <person name="McCartney M.A."/>
            <person name="Auch B."/>
            <person name="Kono T."/>
            <person name="Mallez S."/>
            <person name="Zhang Y."/>
            <person name="Obille A."/>
            <person name="Becker A."/>
            <person name="Abrahante J.E."/>
            <person name="Garbe J."/>
            <person name="Badalamenti J.P."/>
            <person name="Herman A."/>
            <person name="Mangelson H."/>
            <person name="Liachko I."/>
            <person name="Sullivan S."/>
            <person name="Sone E.D."/>
            <person name="Koren S."/>
            <person name="Silverstein K.A.T."/>
            <person name="Beckman K.B."/>
            <person name="Gohl D.M."/>
        </authorList>
    </citation>
    <scope>NUCLEOTIDE SEQUENCE</scope>
    <source>
        <strain evidence="1">Duluth1</strain>
        <tissue evidence="1">Whole animal</tissue>
    </source>
</reference>
<evidence type="ECO:0000313" key="1">
    <source>
        <dbReference type="EMBL" id="KAH3791595.1"/>
    </source>
</evidence>
<sequence length="51" mass="5648">MLSPFNNQKAATLNSQSLHEKEFNTVLKKIENPRGFRGKVISQVISCSTVG</sequence>
<protein>
    <submittedName>
        <fullName evidence="1">Uncharacterized protein</fullName>
    </submittedName>
</protein>
<dbReference type="Proteomes" id="UP000828390">
    <property type="component" value="Unassembled WGS sequence"/>
</dbReference>
<evidence type="ECO:0000313" key="2">
    <source>
        <dbReference type="Proteomes" id="UP000828390"/>
    </source>
</evidence>
<comment type="caution">
    <text evidence="1">The sequence shown here is derived from an EMBL/GenBank/DDBJ whole genome shotgun (WGS) entry which is preliminary data.</text>
</comment>
<dbReference type="EMBL" id="JAIWYP010000007">
    <property type="protein sequence ID" value="KAH3791595.1"/>
    <property type="molecule type" value="Genomic_DNA"/>
</dbReference>